<dbReference type="EMBL" id="ARYH01000002">
    <property type="protein sequence ID" value="KCZ83556.1"/>
    <property type="molecule type" value="Genomic_DNA"/>
</dbReference>
<dbReference type="InterPro" id="IPR027417">
    <property type="entry name" value="P-loop_NTPase"/>
</dbReference>
<reference evidence="1 2" key="1">
    <citation type="journal article" date="2014" name="Antonie Van Leeuwenhoek">
        <title>Hyphomonas beringensis sp. nov. and Hyphomonas chukchiensis sp. nov., isolated from surface seawater of the Bering Sea and Chukchi Sea.</title>
        <authorList>
            <person name="Li C."/>
            <person name="Lai Q."/>
            <person name="Li G."/>
            <person name="Dong C."/>
            <person name="Wang J."/>
            <person name="Liao Y."/>
            <person name="Shao Z."/>
        </authorList>
    </citation>
    <scope>NUCLEOTIDE SEQUENCE [LARGE SCALE GENOMIC DNA]</scope>
    <source>
        <strain evidence="1 2">MHS-3</strain>
    </source>
</reference>
<evidence type="ECO:0000313" key="2">
    <source>
        <dbReference type="Proteomes" id="UP000027446"/>
    </source>
</evidence>
<dbReference type="Proteomes" id="UP000027446">
    <property type="component" value="Unassembled WGS sequence"/>
</dbReference>
<dbReference type="AlphaFoldDB" id="A0A069E1G6"/>
<keyword evidence="2" id="KW-1185">Reference proteome</keyword>
<dbReference type="Pfam" id="PF13469">
    <property type="entry name" value="Sulfotransfer_3"/>
    <property type="match status" value="1"/>
</dbReference>
<dbReference type="PATRIC" id="fig|1280949.3.peg.2680"/>
<name>A0A069E1G6_9PROT</name>
<evidence type="ECO:0008006" key="3">
    <source>
        <dbReference type="Google" id="ProtNLM"/>
    </source>
</evidence>
<protein>
    <recommendedName>
        <fullName evidence="3">Sulfotransferase domain-containing protein</fullName>
    </recommendedName>
</protein>
<sequence length="306" mass="34656">MDYVSSPNLRNTLLVNGFWRSGTTWLQQTLVDAMDAKSLFEPFSPAAGHQWDQLGRPVSEASRNVYMPLSDNCLTPRDRIKLHLALRGVGTHGYTHFLRHSGNRAWSRALVVKFTQLGFVLDEVADTHHIPIIHIRRNPAAIYASFKETDWSWRFEDVRFKQTYSLQDFTKGTAEYERADTLLRFDKSPVHRLAALWSLSERAAQQSIISGKAHLVRYEDIVGQGPGILNRLNISSVNIASNDTASPVTNSGRETLTVTERLNDWKKRLTRSEIDCIKSVSKDLFPDNGYFQALPSPLGEDRSKIG</sequence>
<comment type="caution">
    <text evidence="1">The sequence shown here is derived from an EMBL/GenBank/DDBJ whole genome shotgun (WGS) entry which is preliminary data.</text>
</comment>
<dbReference type="RefSeq" id="WP_035572484.1">
    <property type="nucleotide sequence ID" value="NZ_ARYH01000002.1"/>
</dbReference>
<dbReference type="Gene3D" id="3.40.50.300">
    <property type="entry name" value="P-loop containing nucleotide triphosphate hydrolases"/>
    <property type="match status" value="1"/>
</dbReference>
<proteinExistence type="predicted"/>
<evidence type="ECO:0000313" key="1">
    <source>
        <dbReference type="EMBL" id="KCZ83556.1"/>
    </source>
</evidence>
<dbReference type="SUPFAM" id="SSF52540">
    <property type="entry name" value="P-loop containing nucleoside triphosphate hydrolases"/>
    <property type="match status" value="1"/>
</dbReference>
<accession>A0A069E1G6</accession>
<gene>
    <name evidence="1" type="ORF">HAD_13179</name>
</gene>
<organism evidence="1 2">
    <name type="scientific">Hyphomonas adhaerens MHS-3</name>
    <dbReference type="NCBI Taxonomy" id="1280949"/>
    <lineage>
        <taxon>Bacteria</taxon>
        <taxon>Pseudomonadati</taxon>
        <taxon>Pseudomonadota</taxon>
        <taxon>Alphaproteobacteria</taxon>
        <taxon>Hyphomonadales</taxon>
        <taxon>Hyphomonadaceae</taxon>
        <taxon>Hyphomonas</taxon>
    </lineage>
</organism>
<dbReference type="OrthoDB" id="1431348at2"/>